<name>A0A244CQ76_PSEDV</name>
<sequence>MTMFYSDESQLGDNQAIIEAFWRQKVTAGYLTFSEIELAYAYVLAPNATQAVVISSGRIECFLKYKELIWELYNNNYAVFIVDHPGQGLSSRQLNNSHKGFIEDFAVYVDAFAYFIEKVVNPHWSGPKVMLAHSMGCAIAALYLKTNAQAFQRAVFCAPMFGIHLGTPPQWLAEGLVNALFALGLKTAYLPGQSNYNPKPFDQNQLTGSEVRYQHFRALYHTVPELQLGGVTIAWLKAAFVATKEIANTTLDLEILLLQAADDEIVDNQAQNLWVARQTHTTLVCFEAAKHELLCEQDKVRRPVMSHIYDFLAARTTDSGS</sequence>
<dbReference type="EMBL" id="MWPV01000003">
    <property type="protein sequence ID" value="OUL57745.1"/>
    <property type="molecule type" value="Genomic_DNA"/>
</dbReference>
<dbReference type="Gene3D" id="3.40.50.1820">
    <property type="entry name" value="alpha/beta hydrolase"/>
    <property type="match status" value="1"/>
</dbReference>
<dbReference type="InterPro" id="IPR022742">
    <property type="entry name" value="Hydrolase_4"/>
</dbReference>
<evidence type="ECO:0000313" key="3">
    <source>
        <dbReference type="Proteomes" id="UP000194841"/>
    </source>
</evidence>
<dbReference type="Proteomes" id="UP000194841">
    <property type="component" value="Unassembled WGS sequence"/>
</dbReference>
<feature type="domain" description="Serine aminopeptidase S33" evidence="1">
    <location>
        <begin position="48"/>
        <end position="298"/>
    </location>
</feature>
<proteinExistence type="predicted"/>
<accession>A0A244CQ76</accession>
<dbReference type="SUPFAM" id="SSF53474">
    <property type="entry name" value="alpha/beta-Hydrolases"/>
    <property type="match status" value="1"/>
</dbReference>
<organism evidence="2 3">
    <name type="scientific">Pseudoalteromonas ulvae</name>
    <dbReference type="NCBI Taxonomy" id="107327"/>
    <lineage>
        <taxon>Bacteria</taxon>
        <taxon>Pseudomonadati</taxon>
        <taxon>Pseudomonadota</taxon>
        <taxon>Gammaproteobacteria</taxon>
        <taxon>Alteromonadales</taxon>
        <taxon>Pseudoalteromonadaceae</taxon>
        <taxon>Pseudoalteromonas</taxon>
    </lineage>
</organism>
<dbReference type="InterPro" id="IPR051044">
    <property type="entry name" value="MAG_DAG_Lipase"/>
</dbReference>
<dbReference type="OrthoDB" id="9788260at2"/>
<dbReference type="Pfam" id="PF12146">
    <property type="entry name" value="Hydrolase_4"/>
    <property type="match status" value="1"/>
</dbReference>
<protein>
    <recommendedName>
        <fullName evidence="1">Serine aminopeptidase S33 domain-containing protein</fullName>
    </recommendedName>
</protein>
<evidence type="ECO:0000259" key="1">
    <source>
        <dbReference type="Pfam" id="PF12146"/>
    </source>
</evidence>
<dbReference type="InterPro" id="IPR029058">
    <property type="entry name" value="AB_hydrolase_fold"/>
</dbReference>
<evidence type="ECO:0000313" key="2">
    <source>
        <dbReference type="EMBL" id="OUL57745.1"/>
    </source>
</evidence>
<reference evidence="2 3" key="1">
    <citation type="submission" date="2017-02" db="EMBL/GenBank/DDBJ databases">
        <title>Pseudoalteromonas ulvae TC14 Genome.</title>
        <authorList>
            <person name="Molmeret M."/>
        </authorList>
    </citation>
    <scope>NUCLEOTIDE SEQUENCE [LARGE SCALE GENOMIC DNA]</scope>
    <source>
        <strain evidence="2">TC14</strain>
    </source>
</reference>
<gene>
    <name evidence="2" type="ORF">B1199_11860</name>
</gene>
<dbReference type="AlphaFoldDB" id="A0A244CQ76"/>
<keyword evidence="3" id="KW-1185">Reference proteome</keyword>
<comment type="caution">
    <text evidence="2">The sequence shown here is derived from an EMBL/GenBank/DDBJ whole genome shotgun (WGS) entry which is preliminary data.</text>
</comment>
<dbReference type="PANTHER" id="PTHR11614">
    <property type="entry name" value="PHOSPHOLIPASE-RELATED"/>
    <property type="match status" value="1"/>
</dbReference>